<dbReference type="EMBL" id="CP003179">
    <property type="protein sequence ID" value="AEW05268.1"/>
    <property type="molecule type" value="Genomic_DNA"/>
</dbReference>
<dbReference type="Proteomes" id="UP000005439">
    <property type="component" value="Chromosome"/>
</dbReference>
<dbReference type="KEGG" id="sap:Sulac_1775"/>
<dbReference type="PATRIC" id="fig|679936.5.peg.1840"/>
<keyword evidence="2" id="KW-1185">Reference proteome</keyword>
<gene>
    <name evidence="1" type="ordered locus">Sulac_1775</name>
</gene>
<proteinExistence type="predicted"/>
<accession>G8U019</accession>
<reference evidence="1 2" key="2">
    <citation type="journal article" date="2012" name="Stand. Genomic Sci.">
        <title>Complete genome sequence of the moderately thermophilic mineral-sulfide-oxidizing firmicute Sulfobacillus acidophilus type strain (NAL(T)).</title>
        <authorList>
            <person name="Anderson I."/>
            <person name="Chertkov O."/>
            <person name="Chen A."/>
            <person name="Saunders E."/>
            <person name="Lapidus A."/>
            <person name="Nolan M."/>
            <person name="Lucas S."/>
            <person name="Hammon N."/>
            <person name="Deshpande S."/>
            <person name="Cheng J.F."/>
            <person name="Han C."/>
            <person name="Tapia R."/>
            <person name="Goodwin L.A."/>
            <person name="Pitluck S."/>
            <person name="Liolios K."/>
            <person name="Pagani I."/>
            <person name="Ivanova N."/>
            <person name="Mikhailova N."/>
            <person name="Pati A."/>
            <person name="Palaniappan K."/>
            <person name="Land M."/>
            <person name="Pan C."/>
            <person name="Rohde M."/>
            <person name="Pukall R."/>
            <person name="Goker M."/>
            <person name="Detter J.C."/>
            <person name="Woyke T."/>
            <person name="Bristow J."/>
            <person name="Eisen J.A."/>
            <person name="Markowitz V."/>
            <person name="Hugenholtz P."/>
            <person name="Kyrpides N.C."/>
            <person name="Klenk H.P."/>
            <person name="Mavromatis K."/>
        </authorList>
    </citation>
    <scope>NUCLEOTIDE SEQUENCE [LARGE SCALE GENOMIC DNA]</scope>
    <source>
        <strain evidence="2">ATCC 700253 / DSM 10332 / NAL</strain>
    </source>
</reference>
<dbReference type="AlphaFoldDB" id="G8U019"/>
<dbReference type="HOGENOM" id="CLU_1414520_0_0_9"/>
<evidence type="ECO:0008006" key="3">
    <source>
        <dbReference type="Google" id="ProtNLM"/>
    </source>
</evidence>
<name>G8U019_SULAD</name>
<dbReference type="STRING" id="679936.Sulac_1775"/>
<reference evidence="2" key="1">
    <citation type="submission" date="2011-12" db="EMBL/GenBank/DDBJ databases">
        <title>The complete genome of chromosome of Sulfobacillus acidophilus DSM 10332.</title>
        <authorList>
            <person name="Lucas S."/>
            <person name="Han J."/>
            <person name="Lapidus A."/>
            <person name="Bruce D."/>
            <person name="Goodwin L."/>
            <person name="Pitluck S."/>
            <person name="Peters L."/>
            <person name="Kyrpides N."/>
            <person name="Mavromatis K."/>
            <person name="Ivanova N."/>
            <person name="Mikhailova N."/>
            <person name="Chertkov O."/>
            <person name="Saunders E."/>
            <person name="Detter J.C."/>
            <person name="Tapia R."/>
            <person name="Han C."/>
            <person name="Land M."/>
            <person name="Hauser L."/>
            <person name="Markowitz V."/>
            <person name="Cheng J.-F."/>
            <person name="Hugenholtz P."/>
            <person name="Woyke T."/>
            <person name="Wu D."/>
            <person name="Pukall R."/>
            <person name="Gehrich-Schroeter G."/>
            <person name="Schneider S."/>
            <person name="Klenk H.-P."/>
            <person name="Eisen J.A."/>
        </authorList>
    </citation>
    <scope>NUCLEOTIDE SEQUENCE [LARGE SCALE GENOMIC DNA]</scope>
    <source>
        <strain evidence="2">ATCC 700253 / DSM 10332 / NAL</strain>
    </source>
</reference>
<sequence length="203" mass="23416">MGWLLAAFGVVVLLISVWWGFRLPIKIVVDAAGTHRQGRLTFTVRWGRVTWSEFWIWPSPHPLARRPAHILPMPRFNPERVWRLIRWAFQRLNRLQKALWERVTIDAFELQVEISAGDAGRTAELLGGLWAFLSGWYAMRIIPRAERPPQLVIRPNWGSAGITGKFSSIIHLTPSDIMHAIWWSFWGHRQSGARRPPVSPPPP</sequence>
<protein>
    <recommendedName>
        <fullName evidence="3">DUF2953 domain-containing protein</fullName>
    </recommendedName>
</protein>
<evidence type="ECO:0000313" key="1">
    <source>
        <dbReference type="EMBL" id="AEW05268.1"/>
    </source>
</evidence>
<evidence type="ECO:0000313" key="2">
    <source>
        <dbReference type="Proteomes" id="UP000005439"/>
    </source>
</evidence>
<organism evidence="1 2">
    <name type="scientific">Sulfobacillus acidophilus (strain ATCC 700253 / DSM 10332 / NAL)</name>
    <dbReference type="NCBI Taxonomy" id="679936"/>
    <lineage>
        <taxon>Bacteria</taxon>
        <taxon>Bacillati</taxon>
        <taxon>Bacillota</taxon>
        <taxon>Clostridia</taxon>
        <taxon>Eubacteriales</taxon>
        <taxon>Clostridiales Family XVII. Incertae Sedis</taxon>
        <taxon>Sulfobacillus</taxon>
    </lineage>
</organism>